<feature type="domain" description="BRCT" evidence="7">
    <location>
        <begin position="345"/>
        <end position="429"/>
    </location>
</feature>
<dbReference type="PANTHER" id="PTHR47181:SF2">
    <property type="entry name" value="BRCA1 C TERMINUS DOMAIN CONTAINING PROTEIN, EXPRESSED"/>
    <property type="match status" value="1"/>
</dbReference>
<feature type="compositionally biased region" description="Low complexity" evidence="5">
    <location>
        <begin position="535"/>
        <end position="550"/>
    </location>
</feature>
<dbReference type="GO" id="GO:0008270">
    <property type="term" value="F:zinc ion binding"/>
    <property type="evidence" value="ECO:0007669"/>
    <property type="project" value="UniProtKB-KW"/>
</dbReference>
<dbReference type="SMART" id="SM00249">
    <property type="entry name" value="PHD"/>
    <property type="match status" value="1"/>
</dbReference>
<accession>A0AAV6M6R8</accession>
<dbReference type="PROSITE" id="PS50016">
    <property type="entry name" value="ZF_PHD_2"/>
    <property type="match status" value="1"/>
</dbReference>
<feature type="domain" description="PHD-type" evidence="6">
    <location>
        <begin position="1292"/>
        <end position="1348"/>
    </location>
</feature>
<evidence type="ECO:0000256" key="3">
    <source>
        <dbReference type="ARBA" id="ARBA00022833"/>
    </source>
</evidence>
<feature type="region of interest" description="Disordered" evidence="5">
    <location>
        <begin position="509"/>
        <end position="571"/>
    </location>
</feature>
<evidence type="ECO:0000259" key="6">
    <source>
        <dbReference type="PROSITE" id="PS50016"/>
    </source>
</evidence>
<dbReference type="Proteomes" id="UP000685013">
    <property type="component" value="Chromosome 17"/>
</dbReference>
<dbReference type="SMART" id="SM00292">
    <property type="entry name" value="BRCT"/>
    <property type="match status" value="4"/>
</dbReference>
<dbReference type="InterPro" id="IPR001965">
    <property type="entry name" value="Znf_PHD"/>
</dbReference>
<dbReference type="InterPro" id="IPR001357">
    <property type="entry name" value="BRCT_dom"/>
</dbReference>
<feature type="region of interest" description="Disordered" evidence="5">
    <location>
        <begin position="440"/>
        <end position="467"/>
    </location>
</feature>
<comment type="caution">
    <text evidence="8">The sequence shown here is derived from an EMBL/GenBank/DDBJ whole genome shotgun (WGS) entry which is preliminary data.</text>
</comment>
<evidence type="ECO:0000256" key="5">
    <source>
        <dbReference type="SAM" id="MobiDB-lite"/>
    </source>
</evidence>
<feature type="region of interest" description="Disordered" evidence="5">
    <location>
        <begin position="649"/>
        <end position="700"/>
    </location>
</feature>
<evidence type="ECO:0000256" key="1">
    <source>
        <dbReference type="ARBA" id="ARBA00022723"/>
    </source>
</evidence>
<feature type="compositionally biased region" description="Basic residues" evidence="5">
    <location>
        <begin position="945"/>
        <end position="962"/>
    </location>
</feature>
<keyword evidence="9" id="KW-1185">Reference proteome</keyword>
<protein>
    <submittedName>
        <fullName evidence="8">BRCT domain-containing protein</fullName>
    </submittedName>
</protein>
<proteinExistence type="predicted"/>
<dbReference type="EMBL" id="JAGKQH010000017">
    <property type="protein sequence ID" value="KAG6575775.1"/>
    <property type="molecule type" value="Genomic_DNA"/>
</dbReference>
<feature type="non-terminal residue" evidence="8">
    <location>
        <position position="1"/>
    </location>
</feature>
<evidence type="ECO:0000256" key="4">
    <source>
        <dbReference type="PROSITE-ProRule" id="PRU00146"/>
    </source>
</evidence>
<organism evidence="8 9">
    <name type="scientific">Cucurbita argyrosperma subsp. sororia</name>
    <dbReference type="NCBI Taxonomy" id="37648"/>
    <lineage>
        <taxon>Eukaryota</taxon>
        <taxon>Viridiplantae</taxon>
        <taxon>Streptophyta</taxon>
        <taxon>Embryophyta</taxon>
        <taxon>Tracheophyta</taxon>
        <taxon>Spermatophyta</taxon>
        <taxon>Magnoliopsida</taxon>
        <taxon>eudicotyledons</taxon>
        <taxon>Gunneridae</taxon>
        <taxon>Pentapetalae</taxon>
        <taxon>rosids</taxon>
        <taxon>fabids</taxon>
        <taxon>Cucurbitales</taxon>
        <taxon>Cucurbitaceae</taxon>
        <taxon>Cucurbiteae</taxon>
        <taxon>Cucurbita</taxon>
    </lineage>
</organism>
<keyword evidence="2 4" id="KW-0863">Zinc-finger</keyword>
<feature type="compositionally biased region" description="Polar residues" evidence="5">
    <location>
        <begin position="126"/>
        <end position="155"/>
    </location>
</feature>
<evidence type="ECO:0000313" key="8">
    <source>
        <dbReference type="EMBL" id="KAG6575775.1"/>
    </source>
</evidence>
<feature type="compositionally biased region" description="Acidic residues" evidence="5">
    <location>
        <begin position="440"/>
        <end position="449"/>
    </location>
</feature>
<name>A0AAV6M6R8_9ROSI</name>
<dbReference type="InterPro" id="IPR044254">
    <property type="entry name" value="At4g02110-like"/>
</dbReference>
<keyword evidence="3" id="KW-0862">Zinc</keyword>
<keyword evidence="1" id="KW-0479">Metal-binding</keyword>
<gene>
    <name evidence="8" type="ORF">SDJN03_26414</name>
</gene>
<feature type="compositionally biased region" description="Polar residues" evidence="5">
    <location>
        <begin position="734"/>
        <end position="753"/>
    </location>
</feature>
<dbReference type="Pfam" id="PF14244">
    <property type="entry name" value="Retrotran_gag_3"/>
    <property type="match status" value="1"/>
</dbReference>
<reference evidence="8 9" key="1">
    <citation type="journal article" date="2021" name="Hortic Res">
        <title>The domestication of Cucurbita argyrosperma as revealed by the genome of its wild relative.</title>
        <authorList>
            <person name="Barrera-Redondo J."/>
            <person name="Sanchez-de la Vega G."/>
            <person name="Aguirre-Liguori J.A."/>
            <person name="Castellanos-Morales G."/>
            <person name="Gutierrez-Guerrero Y.T."/>
            <person name="Aguirre-Dugua X."/>
            <person name="Aguirre-Planter E."/>
            <person name="Tenaillon M.I."/>
            <person name="Lira-Saade R."/>
            <person name="Eguiarte L.E."/>
        </authorList>
    </citation>
    <scope>NUCLEOTIDE SEQUENCE [LARGE SCALE GENOMIC DNA]</scope>
    <source>
        <strain evidence="8">JBR-2021</strain>
    </source>
</reference>
<feature type="region of interest" description="Disordered" evidence="5">
    <location>
        <begin position="712"/>
        <end position="753"/>
    </location>
</feature>
<dbReference type="CDD" id="cd17738">
    <property type="entry name" value="BRCT_TopBP1_rpt7"/>
    <property type="match status" value="1"/>
</dbReference>
<sequence length="1366" mass="150823">MSIPNNTMSSPSISQVISVKLTQENYLLWSTQILPYLRSQNLVGFVDGSMPAPSQTIAVEPSEETGNRKIIINPEFTVCDVYAHMLSYEMRHLRKGTFEQLSSANNVNRISIRGGANGGRDIEPVVSNSHMNDGQTDNIASDNLSGVSLSSADNTRSSEEIAEYEAESSSINAQNQTHEHVSDQPTEAASQHPMRTRLRNNIVQAKQFTDGTIRYSETSRKFASAGIVSSIVFELSMEFDSCEVFLGVKFVLFGFNYVDEKQVRSKLIDGGGVDVGQYGPSCTHVIVDKNKIVYDDPVCVAARNDGKLLVTGLWVDHRHDSGLLADASSVLYRPLRELNGIPGAKSLIMCLTGYQRQDRDDVMTMVGLIGAQFSKPLVANKVTHLICYKFEGDKYELAKKLRTIKLVNHRWLEDSLKDWMLLPESNYNMSGYDMEMFEAEAKDSEEESNSDITKHSAKRNTKSPDNMKFGLHSTSGIPNTLPASRTLDDRTNIADTKIMLTVPTTDTKFSPSGKFDKHGAVGRPTSRSPRLCATSYSRKSSSKSPLPLFSGERLDRDGHEQNSSWGTDLFGTGDSNATLPLKRISDVSCNVSPSHKMSENSKSCTLNSPSVDEKILGLEMRSVSLNNNDYSESRAKNLQHSRAITDTPSSIKKPLTCDLPISNGVSSPTEDVSEDSKKTSRTPFQISGKVMSPDKPDKLNHGYGILGDVVGKTKETDRQQNGVSAASESDRGINATNSASPTNLNFSVQSSDFPSKQQRIKMFAKKSLGSRPKLGSAGRKGSILTNKTTSLNYSVSSSCGNDEKLFSSSPQDVSIGVKQVVETTDMGDISHNYEAMDEDDKTTNPENKEADFEQPTMDKENFVEVQLMSDEDKLAKETASGVKCNNSTSLLDDTIPSGTAEVIEPREPVSIGDVQLDELRVEDEKSKLNVGERSPMEETTLINKSKMKSKQGKVGKAPRKKTEKTGKKPQLLAAGPHTEVHTIPDYKSEKENEPCNVGDKTTDLVDHCLAKPAVKSNANQRKANKKCSEISVNSSMEVEEVLREVKPEPVCFILSGHRLQRKEFQKVIKHLKGRVCRDSHQWSYQATHFIAPDPVRRTEKFFSAAASGRWILKSDYLTDSSQAGKLLKEEPYEWYQNSLTEDGAINLEAPRKWRLLREKTGHGAFYGMRIIIYGECIAPPLDTLKRAVKAGDGTILATSPPYTRFLNSGVDFAVVSPGMPRADMWVQEFLNNEISCVAADYLVEYVCKPGYPLDKHVLYNTHAWAEKSFGNLQSRAEVSKDESPQDDYSDNDIACQECGSQDRGEVMLICGNEDGSIGCGIGMHTDCCNPPLLDIPEGDWFCSDCISSRNSNSPNKRKKGVSVKRK</sequence>
<dbReference type="PANTHER" id="PTHR47181">
    <property type="entry name" value="BRCA1 C TERMINUS DOMAIN CONTAINING PROTEIN, EXPRESSED"/>
    <property type="match status" value="1"/>
</dbReference>
<feature type="region of interest" description="Disordered" evidence="5">
    <location>
        <begin position="115"/>
        <end position="195"/>
    </location>
</feature>
<dbReference type="Pfam" id="PF12738">
    <property type="entry name" value="PTCB-BRCT"/>
    <property type="match status" value="1"/>
</dbReference>
<evidence type="ECO:0000313" key="9">
    <source>
        <dbReference type="Proteomes" id="UP000685013"/>
    </source>
</evidence>
<dbReference type="InterPro" id="IPR029472">
    <property type="entry name" value="Copia-like_N"/>
</dbReference>
<feature type="region of interest" description="Disordered" evidence="5">
    <location>
        <begin position="945"/>
        <end position="970"/>
    </location>
</feature>
<dbReference type="InterPro" id="IPR019787">
    <property type="entry name" value="Znf_PHD-finger"/>
</dbReference>
<evidence type="ECO:0000259" key="7">
    <source>
        <dbReference type="PROSITE" id="PS50172"/>
    </source>
</evidence>
<evidence type="ECO:0000256" key="2">
    <source>
        <dbReference type="ARBA" id="ARBA00022771"/>
    </source>
</evidence>
<dbReference type="PROSITE" id="PS50172">
    <property type="entry name" value="BRCT"/>
    <property type="match status" value="2"/>
</dbReference>
<feature type="domain" description="BRCT" evidence="7">
    <location>
        <begin position="1052"/>
        <end position="1134"/>
    </location>
</feature>
<dbReference type="Pfam" id="PF00533">
    <property type="entry name" value="BRCT"/>
    <property type="match status" value="1"/>
</dbReference>